<dbReference type="PROSITE" id="PS50158">
    <property type="entry name" value="ZF_CCHC"/>
    <property type="match status" value="1"/>
</dbReference>
<evidence type="ECO:0000313" key="3">
    <source>
        <dbReference type="EMBL" id="KAJ1087953.1"/>
    </source>
</evidence>
<keyword evidence="1" id="KW-0863">Zinc-finger</keyword>
<evidence type="ECO:0000256" key="1">
    <source>
        <dbReference type="PROSITE-ProRule" id="PRU00047"/>
    </source>
</evidence>
<accession>A0AAV7LA26</accession>
<keyword evidence="1" id="KW-0862">Zinc</keyword>
<comment type="caution">
    <text evidence="3">The sequence shown here is derived from an EMBL/GenBank/DDBJ whole genome shotgun (WGS) entry which is preliminary data.</text>
</comment>
<dbReference type="AlphaFoldDB" id="A0AAV7LA26"/>
<name>A0AAV7LA26_PLEWA</name>
<dbReference type="GO" id="GO:0008270">
    <property type="term" value="F:zinc ion binding"/>
    <property type="evidence" value="ECO:0007669"/>
    <property type="project" value="UniProtKB-KW"/>
</dbReference>
<proteinExistence type="predicted"/>
<sequence length="205" mass="23439">MQSADEDIPSYVATLRGLALFCRFEQLPDSLIRDQIVRCAFNKRIREKLLMKDPNLEEAKQIAKRMENTAVWLQEIDEFNKEGKQNVINEIKNKSKFSVCEEKKKITKFQEESDGEKFGLREIKCYWCSAPGHIASSKMGAAKGAICRNCGKRGHFEKVCKFKVNEGGGRTVQEIQDVCGNLEEIILTVDENLFYHAPNEGITWV</sequence>
<evidence type="ECO:0000259" key="2">
    <source>
        <dbReference type="PROSITE" id="PS50158"/>
    </source>
</evidence>
<dbReference type="GO" id="GO:0003676">
    <property type="term" value="F:nucleic acid binding"/>
    <property type="evidence" value="ECO:0007669"/>
    <property type="project" value="InterPro"/>
</dbReference>
<reference evidence="3" key="1">
    <citation type="journal article" date="2022" name="bioRxiv">
        <title>Sequencing and chromosome-scale assembly of the giantPleurodeles waltlgenome.</title>
        <authorList>
            <person name="Brown T."/>
            <person name="Elewa A."/>
            <person name="Iarovenko S."/>
            <person name="Subramanian E."/>
            <person name="Araus A.J."/>
            <person name="Petzold A."/>
            <person name="Susuki M."/>
            <person name="Suzuki K.-i.T."/>
            <person name="Hayashi T."/>
            <person name="Toyoda A."/>
            <person name="Oliveira C."/>
            <person name="Osipova E."/>
            <person name="Leigh N.D."/>
            <person name="Simon A."/>
            <person name="Yun M.H."/>
        </authorList>
    </citation>
    <scope>NUCLEOTIDE SEQUENCE</scope>
    <source>
        <strain evidence="3">20211129_DDA</strain>
        <tissue evidence="3">Liver</tissue>
    </source>
</reference>
<organism evidence="3 4">
    <name type="scientific">Pleurodeles waltl</name>
    <name type="common">Iberian ribbed newt</name>
    <dbReference type="NCBI Taxonomy" id="8319"/>
    <lineage>
        <taxon>Eukaryota</taxon>
        <taxon>Metazoa</taxon>
        <taxon>Chordata</taxon>
        <taxon>Craniata</taxon>
        <taxon>Vertebrata</taxon>
        <taxon>Euteleostomi</taxon>
        <taxon>Amphibia</taxon>
        <taxon>Batrachia</taxon>
        <taxon>Caudata</taxon>
        <taxon>Salamandroidea</taxon>
        <taxon>Salamandridae</taxon>
        <taxon>Pleurodelinae</taxon>
        <taxon>Pleurodeles</taxon>
    </lineage>
</organism>
<dbReference type="Proteomes" id="UP001066276">
    <property type="component" value="Chromosome 11"/>
</dbReference>
<dbReference type="Gene3D" id="4.10.60.10">
    <property type="entry name" value="Zinc finger, CCHC-type"/>
    <property type="match status" value="1"/>
</dbReference>
<dbReference type="InterPro" id="IPR001878">
    <property type="entry name" value="Znf_CCHC"/>
</dbReference>
<gene>
    <name evidence="3" type="ORF">NDU88_001112</name>
</gene>
<protein>
    <recommendedName>
        <fullName evidence="2">CCHC-type domain-containing protein</fullName>
    </recommendedName>
</protein>
<evidence type="ECO:0000313" key="4">
    <source>
        <dbReference type="Proteomes" id="UP001066276"/>
    </source>
</evidence>
<dbReference type="InterPro" id="IPR036875">
    <property type="entry name" value="Znf_CCHC_sf"/>
</dbReference>
<feature type="domain" description="CCHC-type" evidence="2">
    <location>
        <begin position="147"/>
        <end position="161"/>
    </location>
</feature>
<dbReference type="EMBL" id="JANPWB010000015">
    <property type="protein sequence ID" value="KAJ1087953.1"/>
    <property type="molecule type" value="Genomic_DNA"/>
</dbReference>
<dbReference type="SUPFAM" id="SSF57756">
    <property type="entry name" value="Retrovirus zinc finger-like domains"/>
    <property type="match status" value="1"/>
</dbReference>
<keyword evidence="1" id="KW-0479">Metal-binding</keyword>
<keyword evidence="4" id="KW-1185">Reference proteome</keyword>